<dbReference type="Gene3D" id="3.20.20.370">
    <property type="entry name" value="Glycoside hydrolase/deacetylase"/>
    <property type="match status" value="1"/>
</dbReference>
<dbReference type="SUPFAM" id="SSF88713">
    <property type="entry name" value="Glycoside hydrolase/deacetylase"/>
    <property type="match status" value="1"/>
</dbReference>
<proteinExistence type="predicted"/>
<evidence type="ECO:0000256" key="1">
    <source>
        <dbReference type="ARBA" id="ARBA00022729"/>
    </source>
</evidence>
<dbReference type="PANTHER" id="PTHR34216">
    <property type="match status" value="1"/>
</dbReference>
<evidence type="ECO:0000313" key="5">
    <source>
        <dbReference type="Proteomes" id="UP000528918"/>
    </source>
</evidence>
<dbReference type="PANTHER" id="PTHR34216:SF7">
    <property type="entry name" value="POLY-BETA-1,6-N-ACETYL-D-GLUCOSAMINE N-DEACETYLASE"/>
    <property type="match status" value="1"/>
</dbReference>
<feature type="signal peptide" evidence="2">
    <location>
        <begin position="1"/>
        <end position="20"/>
    </location>
</feature>
<dbReference type="EMBL" id="JACCDD010000001">
    <property type="protein sequence ID" value="NYS43899.1"/>
    <property type="molecule type" value="Genomic_DNA"/>
</dbReference>
<reference evidence="4 5" key="1">
    <citation type="journal article" date="2013" name="Antonie Van Leeuwenhoek">
        <title>Halomonas zhaodongensis sp. nov., a slightly halophilic bacterium isolated from saline-alkaline soils in Zhaodong, China.</title>
        <authorList>
            <person name="Jiang J."/>
            <person name="Pan Y."/>
            <person name="Meng L."/>
            <person name="Hu S."/>
            <person name="Zhang X."/>
            <person name="Hu B."/>
            <person name="Meng J."/>
            <person name="Li C."/>
            <person name="Huang H."/>
            <person name="Wang K."/>
            <person name="Su T."/>
        </authorList>
    </citation>
    <scope>NUCLEOTIDE SEQUENCE [LARGE SCALE GENOMIC DNA]</scope>
    <source>
        <strain evidence="4 5">NEAU-ST10-25</strain>
    </source>
</reference>
<dbReference type="InterPro" id="IPR051398">
    <property type="entry name" value="Polysacch_Deacetylase"/>
</dbReference>
<dbReference type="InterPro" id="IPR011330">
    <property type="entry name" value="Glyco_hydro/deAcase_b/a-brl"/>
</dbReference>
<dbReference type="RefSeq" id="WP_179926992.1">
    <property type="nucleotide sequence ID" value="NZ_JACCDD010000001.1"/>
</dbReference>
<accession>A0ABX2SR78</accession>
<evidence type="ECO:0000259" key="3">
    <source>
        <dbReference type="PROSITE" id="PS51677"/>
    </source>
</evidence>
<gene>
    <name evidence="4" type="primary">pgaB</name>
    <name evidence="4" type="ORF">HZS79_02945</name>
</gene>
<feature type="chain" id="PRO_5045264601" evidence="2">
    <location>
        <begin position="21"/>
        <end position="628"/>
    </location>
</feature>
<evidence type="ECO:0000313" key="4">
    <source>
        <dbReference type="EMBL" id="NYS43899.1"/>
    </source>
</evidence>
<comment type="caution">
    <text evidence="4">The sequence shown here is derived from an EMBL/GenBank/DDBJ whole genome shotgun (WGS) entry which is preliminary data.</text>
</comment>
<organism evidence="4 5">
    <name type="scientific">Vreelandella zhaodongensis</name>
    <name type="common">Halomonas zhaodongensis</name>
    <dbReference type="NCBI Taxonomy" id="1176240"/>
    <lineage>
        <taxon>Bacteria</taxon>
        <taxon>Pseudomonadati</taxon>
        <taxon>Pseudomonadota</taxon>
        <taxon>Gammaproteobacteria</taxon>
        <taxon>Oceanospirillales</taxon>
        <taxon>Halomonadaceae</taxon>
        <taxon>Vreelandella</taxon>
    </lineage>
</organism>
<keyword evidence="1 2" id="KW-0732">Signal</keyword>
<dbReference type="PROSITE" id="PS51677">
    <property type="entry name" value="NODB"/>
    <property type="match status" value="1"/>
</dbReference>
<dbReference type="Proteomes" id="UP000528918">
    <property type="component" value="Unassembled WGS sequence"/>
</dbReference>
<protein>
    <submittedName>
        <fullName evidence="4">Poly-beta-1,6-N-acetyl-D-glucosamine N-deacetylase PgaB</fullName>
    </submittedName>
</protein>
<evidence type="ECO:0000256" key="2">
    <source>
        <dbReference type="SAM" id="SignalP"/>
    </source>
</evidence>
<name>A0ABX2SR78_VREZH</name>
<dbReference type="InterPro" id="IPR023854">
    <property type="entry name" value="PGA_deacetylase_PgaB"/>
</dbReference>
<dbReference type="InterPro" id="IPR032772">
    <property type="entry name" value="PGA_deacetylase_PgaB_C"/>
</dbReference>
<dbReference type="InterPro" id="IPR002509">
    <property type="entry name" value="NODB_dom"/>
</dbReference>
<sequence>MDKIAHCVMNIMLMAGTVLAGALSVANAAEQPMLTIFAYHDIRDQVADSGDADPYAVSTERLVAHFDWLRESEFNVISLDQVIAASEGREELPENPVLLTFDDGLKSTYTKLFPLLKAYNYPAIVAVVTSWIENPQIQVQYGSEQLTAEEFVTWEQIREMSDSGLVEIASHSHNLHHGVLGNPQGNTMAAAVTRKYNEQDGQYESDESYQQRVLDDLTRSVELIEEHTGTAPRAMVWPYGAYNQVGDEMSVRAGMPITFGLQNPPQPLQVGMPLLGLDRYLIFDNPTLADLVDTIRIPPTPPVRRMVQLDLDYVYDEDPEQQQRNLDALVSRMHDLKPDYVFLQAFADPDGDDAADAVYFPNRHLPMRADLFSRVAWQLYTRAGVQVFAWMPVLAWQLPDLDQRKALALPNPEPGEVFRLDPTNPEARRIISEIYEDLAAASWLSGLHFHDDAMLRETELPELYPGNSEARSQYLVDFTLELKRSAERNRSTLKTSRNLYSMPVLEPESRAWFAQDIDQFVSAYDYTALMAMPWFEGSDAPKQWLEELADAVRRHPGAMDKTIFQLQTVDWRSGSRVPGDKLPELLRFLETKGVRHFGYYPDDFILDMPPLSSIRQVISRNNFPYLKD</sequence>
<dbReference type="Gene3D" id="3.20.20.80">
    <property type="entry name" value="Glycosidases"/>
    <property type="match status" value="1"/>
</dbReference>
<feature type="domain" description="NodB homology" evidence="3">
    <location>
        <begin position="95"/>
        <end position="343"/>
    </location>
</feature>
<dbReference type="NCBIfam" id="TIGR03938">
    <property type="entry name" value="deacetyl_PgaB"/>
    <property type="match status" value="1"/>
</dbReference>
<dbReference type="Pfam" id="PF14883">
    <property type="entry name" value="GHL13"/>
    <property type="match status" value="2"/>
</dbReference>
<keyword evidence="5" id="KW-1185">Reference proteome</keyword>
<dbReference type="Pfam" id="PF01522">
    <property type="entry name" value="Polysacc_deac_1"/>
    <property type="match status" value="1"/>
</dbReference>